<feature type="transmembrane region" description="Helical" evidence="2">
    <location>
        <begin position="172"/>
        <end position="189"/>
    </location>
</feature>
<dbReference type="PANTHER" id="PTHR38434">
    <property type="entry name" value="BLL2549 PROTEIN"/>
    <property type="match status" value="1"/>
</dbReference>
<feature type="transmembrane region" description="Helical" evidence="2">
    <location>
        <begin position="750"/>
        <end position="767"/>
    </location>
</feature>
<feature type="transmembrane region" description="Helical" evidence="2">
    <location>
        <begin position="779"/>
        <end position="796"/>
    </location>
</feature>
<feature type="transmembrane region" description="Helical" evidence="2">
    <location>
        <begin position="196"/>
        <end position="219"/>
    </location>
</feature>
<keyword evidence="2" id="KW-0812">Transmembrane</keyword>
<feature type="transmembrane region" description="Helical" evidence="2">
    <location>
        <begin position="387"/>
        <end position="407"/>
    </location>
</feature>
<feature type="transmembrane region" description="Helical" evidence="2">
    <location>
        <begin position="674"/>
        <end position="697"/>
    </location>
</feature>
<feature type="transmembrane region" description="Helical" evidence="2">
    <location>
        <begin position="329"/>
        <end position="348"/>
    </location>
</feature>
<protein>
    <submittedName>
        <fullName evidence="3">DUF2339 domain-containing protein</fullName>
    </submittedName>
</protein>
<dbReference type="RefSeq" id="WP_208233304.1">
    <property type="nucleotide sequence ID" value="NZ_JAGEVG010000007.1"/>
</dbReference>
<feature type="transmembrane region" description="Helical" evidence="2">
    <location>
        <begin position="440"/>
        <end position="456"/>
    </location>
</feature>
<feature type="transmembrane region" description="Helical" evidence="2">
    <location>
        <begin position="633"/>
        <end position="653"/>
    </location>
</feature>
<keyword evidence="4" id="KW-1185">Reference proteome</keyword>
<dbReference type="Pfam" id="PF10101">
    <property type="entry name" value="DUF2339"/>
    <property type="match status" value="1"/>
</dbReference>
<feature type="coiled-coil region" evidence="1">
    <location>
        <begin position="17"/>
        <end position="44"/>
    </location>
</feature>
<dbReference type="InterPro" id="IPR014600">
    <property type="entry name" value="UCP035905_mem"/>
</dbReference>
<dbReference type="Proteomes" id="UP000681315">
    <property type="component" value="Unassembled WGS sequence"/>
</dbReference>
<keyword evidence="2" id="KW-1133">Transmembrane helix</keyword>
<dbReference type="PANTHER" id="PTHR38434:SF1">
    <property type="entry name" value="BLL2549 PROTEIN"/>
    <property type="match status" value="1"/>
</dbReference>
<feature type="transmembrane region" description="Helical" evidence="2">
    <location>
        <begin position="360"/>
        <end position="381"/>
    </location>
</feature>
<evidence type="ECO:0000313" key="4">
    <source>
        <dbReference type="Proteomes" id="UP000681315"/>
    </source>
</evidence>
<feature type="transmembrane region" description="Helical" evidence="2">
    <location>
        <begin position="143"/>
        <end position="160"/>
    </location>
</feature>
<gene>
    <name evidence="3" type="ORF">J4051_07790</name>
</gene>
<feature type="transmembrane region" description="Helical" evidence="2">
    <location>
        <begin position="463"/>
        <end position="480"/>
    </location>
</feature>
<proteinExistence type="predicted"/>
<feature type="transmembrane region" description="Helical" evidence="2">
    <location>
        <begin position="500"/>
        <end position="519"/>
    </location>
</feature>
<feature type="transmembrane region" description="Helical" evidence="2">
    <location>
        <begin position="601"/>
        <end position="621"/>
    </location>
</feature>
<feature type="transmembrane region" description="Helical" evidence="2">
    <location>
        <begin position="253"/>
        <end position="269"/>
    </location>
</feature>
<accession>A0ABS3SR29</accession>
<keyword evidence="1" id="KW-0175">Coiled coil</keyword>
<feature type="transmembrane region" description="Helical" evidence="2">
    <location>
        <begin position="300"/>
        <end position="317"/>
    </location>
</feature>
<keyword evidence="2" id="KW-0472">Membrane</keyword>
<feature type="transmembrane region" description="Helical" evidence="2">
    <location>
        <begin position="225"/>
        <end position="246"/>
    </location>
</feature>
<evidence type="ECO:0000256" key="2">
    <source>
        <dbReference type="SAM" id="Phobius"/>
    </source>
</evidence>
<reference evidence="3 4" key="1">
    <citation type="submission" date="2021-03" db="EMBL/GenBank/DDBJ databases">
        <title>Gelidibacter sp. nov., isolated from costal sediment.</title>
        <authorList>
            <person name="Lun K.-Y."/>
        </authorList>
    </citation>
    <scope>NUCLEOTIDE SEQUENCE [LARGE SCALE GENOMIC DNA]</scope>
    <source>
        <strain evidence="3 4">DF109</strain>
    </source>
</reference>
<evidence type="ECO:0000256" key="1">
    <source>
        <dbReference type="SAM" id="Coils"/>
    </source>
</evidence>
<feature type="transmembrane region" description="Helical" evidence="2">
    <location>
        <begin position="275"/>
        <end position="295"/>
    </location>
</feature>
<feature type="transmembrane region" description="Helical" evidence="2">
    <location>
        <begin position="722"/>
        <end position="743"/>
    </location>
</feature>
<dbReference type="EMBL" id="JAGEVG010000007">
    <property type="protein sequence ID" value="MBO3098163.1"/>
    <property type="molecule type" value="Genomic_DNA"/>
</dbReference>
<feature type="transmembrane region" description="Helical" evidence="2">
    <location>
        <begin position="416"/>
        <end position="434"/>
    </location>
</feature>
<feature type="transmembrane region" description="Helical" evidence="2">
    <location>
        <begin position="570"/>
        <end position="589"/>
    </location>
</feature>
<dbReference type="InterPro" id="IPR019286">
    <property type="entry name" value="DUF2339_TM"/>
</dbReference>
<sequence>MEYVLLIVIIILLIVQNSKYRKESQNLNNKLHTLNDKLNRLLSHYRDGAKPVEKKDTVVEPEIVQPPEVIIEEPIPVERPTIPLVVEEEETAASIEVAESAQSAYTSAPVIEEEKEVIPPRPGIWARFKERNPDLEKFIGENLINKIGILILVLGISYFVKYAIDKDWINEPARVGIGILAGSLVLFIAHRLRQKYAPFSSVLVAGAIAIFYFTIAIAFHEYQLFGQQVAFAIMVLITAFSCLISLSYNRMELAILSLIGGFLVPFMISTDSGNYIVLFTYIAILDIGILALAYFKRWHVVQVLAFVFTMLLFGSWVVNEMNVPEPHYLGALIFAFVFYLIFIVITIINNLRNKGSFTKIQLVMLTLNNFVFYGIGILVLSEYKPEFKGLFTALLAVLNLGYALLLYKKFGLDKTAIYLLIGLTLTFITLAIPVQFSGNNITIFWAAEAVLLLWLSQKSQIKSYRFAAVVVQFLMLGSLLMDWPRYMDSNDQLSLVLNPVFIGGLFVVASFVAVGYLLRHETEKLSKFGLTFNPQSYRKFANILAIITGYFVGMFEVGHQSYSRYVFNDFLAIILLYHLLFVSVFCFILERTKNAVSKKLVNILVIVNIVLFAFLFMRIPFLEIQDNIRYSSASYLVYYLHLVSLILIVYLWYLLLKSNKGKKGFSVFNRTWTLWAAIFVIVVTASTEVIIQGLHFMDASIDNTRFDYDAKTEMISAAKYKIIKTGLPVLWGVMAFILLIIGIKKQIKHLRIIALTLLGITIVKLFVYDISNVSETGKIIAFILLGVLILIISFVYQKLKFLVVDEHNTPENDKID</sequence>
<dbReference type="PIRSF" id="PIRSF035905">
    <property type="entry name" value="UCP035905_mp"/>
    <property type="match status" value="1"/>
</dbReference>
<name>A0ABS3SR29_9FLAO</name>
<organism evidence="3 4">
    <name type="scientific">Gelidibacter pelagius</name>
    <dbReference type="NCBI Taxonomy" id="2819985"/>
    <lineage>
        <taxon>Bacteria</taxon>
        <taxon>Pseudomonadati</taxon>
        <taxon>Bacteroidota</taxon>
        <taxon>Flavobacteriia</taxon>
        <taxon>Flavobacteriales</taxon>
        <taxon>Flavobacteriaceae</taxon>
        <taxon>Gelidibacter</taxon>
    </lineage>
</organism>
<feature type="transmembrane region" description="Helical" evidence="2">
    <location>
        <begin position="540"/>
        <end position="558"/>
    </location>
</feature>
<comment type="caution">
    <text evidence="3">The sequence shown here is derived from an EMBL/GenBank/DDBJ whole genome shotgun (WGS) entry which is preliminary data.</text>
</comment>
<evidence type="ECO:0000313" key="3">
    <source>
        <dbReference type="EMBL" id="MBO3098163.1"/>
    </source>
</evidence>